<protein>
    <submittedName>
        <fullName evidence="2">Uncharacterized protein</fullName>
    </submittedName>
</protein>
<accession>A0A382DC65</accession>
<organism evidence="2">
    <name type="scientific">marine metagenome</name>
    <dbReference type="NCBI Taxonomy" id="408172"/>
    <lineage>
        <taxon>unclassified sequences</taxon>
        <taxon>metagenomes</taxon>
        <taxon>ecological metagenomes</taxon>
    </lineage>
</organism>
<name>A0A382DC65_9ZZZZ</name>
<gene>
    <name evidence="2" type="ORF">METZ01_LOCUS188709</name>
</gene>
<feature type="transmembrane region" description="Helical" evidence="1">
    <location>
        <begin position="12"/>
        <end position="29"/>
    </location>
</feature>
<keyword evidence="1" id="KW-0812">Transmembrane</keyword>
<sequence>MESIFTLITDVGAPIAGALVMGFFIFLVIKQILQGIVSQIQTLTGFCKMLESRARAMNNDMIKIDLLVSSALELKPDIDRISRAENFIEDKKLDVRRD</sequence>
<dbReference type="EMBL" id="UINC01038603">
    <property type="protein sequence ID" value="SVB35855.1"/>
    <property type="molecule type" value="Genomic_DNA"/>
</dbReference>
<reference evidence="2" key="1">
    <citation type="submission" date="2018-05" db="EMBL/GenBank/DDBJ databases">
        <authorList>
            <person name="Lanie J.A."/>
            <person name="Ng W.-L."/>
            <person name="Kazmierczak K.M."/>
            <person name="Andrzejewski T.M."/>
            <person name="Davidsen T.M."/>
            <person name="Wayne K.J."/>
            <person name="Tettelin H."/>
            <person name="Glass J.I."/>
            <person name="Rusch D."/>
            <person name="Podicherti R."/>
            <person name="Tsui H.-C.T."/>
            <person name="Winkler M.E."/>
        </authorList>
    </citation>
    <scope>NUCLEOTIDE SEQUENCE</scope>
</reference>
<dbReference type="AlphaFoldDB" id="A0A382DC65"/>
<keyword evidence="1" id="KW-0472">Membrane</keyword>
<keyword evidence="1" id="KW-1133">Transmembrane helix</keyword>
<evidence type="ECO:0000256" key="1">
    <source>
        <dbReference type="SAM" id="Phobius"/>
    </source>
</evidence>
<evidence type="ECO:0000313" key="2">
    <source>
        <dbReference type="EMBL" id="SVB35855.1"/>
    </source>
</evidence>
<proteinExistence type="predicted"/>